<gene>
    <name evidence="1" type="ORF">Q9L42_014625</name>
</gene>
<dbReference type="EMBL" id="CP157743">
    <property type="protein sequence ID" value="XBS19583.1"/>
    <property type="molecule type" value="Genomic_DNA"/>
</dbReference>
<reference evidence="1 2" key="1">
    <citation type="journal article" date="2024" name="Microbiology">
        <title>Methylomarinum rosea sp. nov., a novel halophilic methanotrophic bacterium from the hypersaline Lake Elton.</title>
        <authorList>
            <person name="Suleimanov R.Z."/>
            <person name="Oshkin I.Y."/>
            <person name="Danilova O.V."/>
            <person name="Suzina N.E."/>
            <person name="Dedysh S.N."/>
        </authorList>
    </citation>
    <scope>NUCLEOTIDE SEQUENCE [LARGE SCALE GENOMIC DNA]</scope>
    <source>
        <strain evidence="1 2">Ch1-1</strain>
    </source>
</reference>
<proteinExistence type="predicted"/>
<evidence type="ECO:0000313" key="1">
    <source>
        <dbReference type="EMBL" id="XBS19583.1"/>
    </source>
</evidence>
<dbReference type="Proteomes" id="UP001225378">
    <property type="component" value="Chromosome"/>
</dbReference>
<dbReference type="KEGG" id="mech:Q9L42_014625"/>
<organism evidence="1 2">
    <name type="scientific">Methylomarinum roseum</name>
    <dbReference type="NCBI Taxonomy" id="3067653"/>
    <lineage>
        <taxon>Bacteria</taxon>
        <taxon>Pseudomonadati</taxon>
        <taxon>Pseudomonadota</taxon>
        <taxon>Gammaproteobacteria</taxon>
        <taxon>Methylococcales</taxon>
        <taxon>Methylococcaceae</taxon>
        <taxon>Methylomarinum</taxon>
    </lineage>
</organism>
<evidence type="ECO:0000313" key="2">
    <source>
        <dbReference type="Proteomes" id="UP001225378"/>
    </source>
</evidence>
<accession>A0AAU7NRH5</accession>
<dbReference type="AlphaFoldDB" id="A0AAU7NRH5"/>
<protein>
    <submittedName>
        <fullName evidence="1">Uncharacterized protein</fullName>
    </submittedName>
</protein>
<sequence>MNELNHNDIDYEHMDDLPLADHIEWSLYKANEILPADFDFESHHWQADNKNHYALPQQGSLIKKHLLGRGGLFNPPRTFNLL</sequence>
<dbReference type="RefSeq" id="WP_305907671.1">
    <property type="nucleotide sequence ID" value="NZ_CP157743.1"/>
</dbReference>
<keyword evidence="2" id="KW-1185">Reference proteome</keyword>
<name>A0AAU7NRH5_9GAMM</name>